<dbReference type="RefSeq" id="WP_077130078.1">
    <property type="nucleotide sequence ID" value="NZ_CP014263.1"/>
</dbReference>
<organism evidence="1 2">
    <name type="scientific">Spirosoma montaniterrae</name>
    <dbReference type="NCBI Taxonomy" id="1178516"/>
    <lineage>
        <taxon>Bacteria</taxon>
        <taxon>Pseudomonadati</taxon>
        <taxon>Bacteroidota</taxon>
        <taxon>Cytophagia</taxon>
        <taxon>Cytophagales</taxon>
        <taxon>Cytophagaceae</taxon>
        <taxon>Spirosoma</taxon>
    </lineage>
</organism>
<dbReference type="Gene3D" id="3.40.50.300">
    <property type="entry name" value="P-loop containing nucleotide triphosphate hydrolases"/>
    <property type="match status" value="1"/>
</dbReference>
<dbReference type="STRING" id="1178516.AWR27_04380"/>
<dbReference type="EMBL" id="CP014263">
    <property type="protein sequence ID" value="AQG78638.1"/>
    <property type="molecule type" value="Genomic_DNA"/>
</dbReference>
<dbReference type="KEGG" id="smon:AWR27_04380"/>
<name>A0A1P9WTF5_9BACT</name>
<evidence type="ECO:0000313" key="1">
    <source>
        <dbReference type="EMBL" id="AQG78638.1"/>
    </source>
</evidence>
<dbReference type="AlphaFoldDB" id="A0A1P9WTF5"/>
<dbReference type="SUPFAM" id="SSF52540">
    <property type="entry name" value="P-loop containing nucleoside triphosphate hydrolases"/>
    <property type="match status" value="1"/>
</dbReference>
<accession>A0A1P9WTF5</accession>
<dbReference type="Proteomes" id="UP000187941">
    <property type="component" value="Chromosome"/>
</dbReference>
<sequence>MEPRLKKTFICADVQHVSLDKQRTQYYVPQVGDVAVFEVLSLGKHLTIQGETGVMNKIMPGDRIMAAFGHRYATEQFEGYVPEQCQQEFHILGAGGTVGWVHSTHAKFSGGGPTRLRIIGYATDDSGQVVNTKKMKAEQLFGFSGLSASFTKVVLSIGSSMDSGKTTTAAHLVHGLVRKGKRVVFIKLTGTVFTKDRDLAYDLGAAQSLDFSLFGFPSTYMCAENELLDLYESLLHQALESDPDYVVMEIADGIYQRETKMLLQNERFMQTVHEVIFSACDSLSAVCGVQTLQRWGIAPFALCGMFTTSPLLMREVNEQVSLPIFTLEKLQSEGASLLMSRKPLPADCEVPVYALEQRLMLKAA</sequence>
<protein>
    <recommendedName>
        <fullName evidence="3">DUF1611 domain-containing protein</fullName>
    </recommendedName>
</protein>
<gene>
    <name evidence="1" type="ORF">AWR27_04380</name>
</gene>
<dbReference type="InterPro" id="IPR027417">
    <property type="entry name" value="P-loop_NTPase"/>
</dbReference>
<evidence type="ECO:0008006" key="3">
    <source>
        <dbReference type="Google" id="ProtNLM"/>
    </source>
</evidence>
<proteinExistence type="predicted"/>
<evidence type="ECO:0000313" key="2">
    <source>
        <dbReference type="Proteomes" id="UP000187941"/>
    </source>
</evidence>
<reference evidence="1 2" key="1">
    <citation type="submission" date="2016-01" db="EMBL/GenBank/DDBJ databases">
        <authorList>
            <person name="Oliw E.H."/>
        </authorList>
    </citation>
    <scope>NUCLEOTIDE SEQUENCE [LARGE SCALE GENOMIC DNA]</scope>
    <source>
        <strain evidence="1 2">DY10</strain>
    </source>
</reference>
<dbReference type="OrthoDB" id="145933at2"/>
<keyword evidence="2" id="KW-1185">Reference proteome</keyword>